<dbReference type="Pfam" id="PF01583">
    <property type="entry name" value="APS_kinase"/>
    <property type="match status" value="1"/>
</dbReference>
<dbReference type="SUPFAM" id="SSF52540">
    <property type="entry name" value="P-loop containing nucleoside triphosphate hydrolases"/>
    <property type="match status" value="1"/>
</dbReference>
<keyword evidence="5 9" id="KW-0808">Transferase</keyword>
<comment type="catalytic activity">
    <reaction evidence="1 9 10">
        <text>adenosine 5'-phosphosulfate + ATP = 3'-phosphoadenylyl sulfate + ADP + H(+)</text>
        <dbReference type="Rhea" id="RHEA:24152"/>
        <dbReference type="ChEBI" id="CHEBI:15378"/>
        <dbReference type="ChEBI" id="CHEBI:30616"/>
        <dbReference type="ChEBI" id="CHEBI:58243"/>
        <dbReference type="ChEBI" id="CHEBI:58339"/>
        <dbReference type="ChEBI" id="CHEBI:456216"/>
        <dbReference type="EC" id="2.7.1.25"/>
    </reaction>
</comment>
<reference evidence="12" key="2">
    <citation type="submission" date="2022-02" db="EMBL/GenBank/DDBJ databases">
        <title>Crop Bioprotection Bacillus Genome Sequencing.</title>
        <authorList>
            <person name="Dunlap C."/>
        </authorList>
    </citation>
    <scope>NUCLEOTIDE SEQUENCE</scope>
    <source>
        <strain evidence="12">EC49O2N-C10</strain>
    </source>
</reference>
<dbReference type="NCBIfam" id="NF003013">
    <property type="entry name" value="PRK03846.1"/>
    <property type="match status" value="1"/>
</dbReference>
<evidence type="ECO:0000256" key="3">
    <source>
        <dbReference type="ARBA" id="ARBA00004806"/>
    </source>
</evidence>
<dbReference type="NCBIfam" id="TIGR00455">
    <property type="entry name" value="apsK"/>
    <property type="match status" value="1"/>
</dbReference>
<feature type="binding site" evidence="9">
    <location>
        <begin position="33"/>
        <end position="40"/>
    </location>
    <ligand>
        <name>ATP</name>
        <dbReference type="ChEBI" id="CHEBI:30616"/>
    </ligand>
</feature>
<evidence type="ECO:0000256" key="2">
    <source>
        <dbReference type="ARBA" id="ARBA00002632"/>
    </source>
</evidence>
<dbReference type="GeneID" id="50133585"/>
<evidence type="ECO:0000313" key="13">
    <source>
        <dbReference type="EMBL" id="PLS04418.1"/>
    </source>
</evidence>
<protein>
    <recommendedName>
        <fullName evidence="9 10">Adenylyl-sulfate kinase</fullName>
        <ecNumber evidence="9 10">2.7.1.25</ecNumber>
    </recommendedName>
    <alternativeName>
        <fullName evidence="9">APS kinase</fullName>
    </alternativeName>
    <alternativeName>
        <fullName evidence="9">ATP adenosine-5'-phosphosulfate 3'-phosphotransferase</fullName>
    </alternativeName>
    <alternativeName>
        <fullName evidence="9">Adenosine-5'-phosphosulfate kinase</fullName>
    </alternativeName>
</protein>
<gene>
    <name evidence="9 12" type="primary">cysC</name>
    <name evidence="13" type="ORF">CUU63_18160</name>
    <name evidence="12" type="ORF">MOF03_14935</name>
</gene>
<dbReference type="EMBL" id="JALAWA010000010">
    <property type="protein sequence ID" value="MCY9185928.1"/>
    <property type="molecule type" value="Genomic_DNA"/>
</dbReference>
<dbReference type="GO" id="GO:0070814">
    <property type="term" value="P:hydrogen sulfide biosynthetic process"/>
    <property type="evidence" value="ECO:0007669"/>
    <property type="project" value="UniProtKB-UniRule"/>
</dbReference>
<dbReference type="KEGG" id="bht:DIC78_01590"/>
<comment type="pathway">
    <text evidence="3 9 10">Sulfur metabolism; hydrogen sulfide biosynthesis; sulfite from sulfate: step 2/3.</text>
</comment>
<dbReference type="InterPro" id="IPR059117">
    <property type="entry name" value="APS_kinase_dom"/>
</dbReference>
<comment type="function">
    <text evidence="2 9 10">Catalyzes the synthesis of activated sulfate.</text>
</comment>
<evidence type="ECO:0000256" key="4">
    <source>
        <dbReference type="ARBA" id="ARBA00007008"/>
    </source>
</evidence>
<dbReference type="GO" id="GO:0004020">
    <property type="term" value="F:adenylylsulfate kinase activity"/>
    <property type="evidence" value="ECO:0007669"/>
    <property type="project" value="UniProtKB-UniRule"/>
</dbReference>
<feature type="domain" description="APS kinase" evidence="11">
    <location>
        <begin position="26"/>
        <end position="175"/>
    </location>
</feature>
<evidence type="ECO:0000313" key="15">
    <source>
        <dbReference type="Proteomes" id="UP001073053"/>
    </source>
</evidence>
<dbReference type="EC" id="2.7.1.25" evidence="9 10"/>
<evidence type="ECO:0000256" key="6">
    <source>
        <dbReference type="ARBA" id="ARBA00022741"/>
    </source>
</evidence>
<evidence type="ECO:0000256" key="8">
    <source>
        <dbReference type="ARBA" id="ARBA00022840"/>
    </source>
</evidence>
<evidence type="ECO:0000256" key="5">
    <source>
        <dbReference type="ARBA" id="ARBA00022679"/>
    </source>
</evidence>
<evidence type="ECO:0000256" key="10">
    <source>
        <dbReference type="RuleBase" id="RU004347"/>
    </source>
</evidence>
<dbReference type="CDD" id="cd02027">
    <property type="entry name" value="APSK"/>
    <property type="match status" value="1"/>
</dbReference>
<dbReference type="NCBIfam" id="NF004041">
    <property type="entry name" value="PRK05541.1"/>
    <property type="match status" value="1"/>
</dbReference>
<evidence type="ECO:0000259" key="11">
    <source>
        <dbReference type="Pfam" id="PF01583"/>
    </source>
</evidence>
<dbReference type="Gene3D" id="3.40.50.300">
    <property type="entry name" value="P-loop containing nucleotide triphosphate hydrolases"/>
    <property type="match status" value="1"/>
</dbReference>
<evidence type="ECO:0000256" key="1">
    <source>
        <dbReference type="ARBA" id="ARBA00001823"/>
    </source>
</evidence>
<keyword evidence="7 9" id="KW-0418">Kinase</keyword>
<dbReference type="Proteomes" id="UP001073053">
    <property type="component" value="Unassembled WGS sequence"/>
</dbReference>
<organism evidence="12 15">
    <name type="scientific">Bacillus halotolerans</name>
    <dbReference type="NCBI Taxonomy" id="260554"/>
    <lineage>
        <taxon>Bacteria</taxon>
        <taxon>Bacillati</taxon>
        <taxon>Bacillota</taxon>
        <taxon>Bacilli</taxon>
        <taxon>Bacillales</taxon>
        <taxon>Bacillaceae</taxon>
        <taxon>Bacillus</taxon>
    </lineage>
</organism>
<dbReference type="InterPro" id="IPR002891">
    <property type="entry name" value="APS"/>
</dbReference>
<keyword evidence="8 9" id="KW-0067">ATP-binding</keyword>
<dbReference type="HAMAP" id="MF_00065">
    <property type="entry name" value="Adenylyl_sulf_kinase"/>
    <property type="match status" value="1"/>
</dbReference>
<reference evidence="13 14" key="1">
    <citation type="submission" date="2017-12" db="EMBL/GenBank/DDBJ databases">
        <title>Comparative Functional Genomics of Dry Heat Resistant strains isolated from the Viking Spacecraft.</title>
        <authorList>
            <person name="Seuylemezian A."/>
            <person name="Cooper K."/>
            <person name="Vaishampayan P."/>
        </authorList>
    </citation>
    <scope>NUCLEOTIDE SEQUENCE [LARGE SCALE GENOMIC DNA]</scope>
    <source>
        <strain evidence="13 14">V48-19</strain>
    </source>
</reference>
<evidence type="ECO:0000313" key="14">
    <source>
        <dbReference type="Proteomes" id="UP000234803"/>
    </source>
</evidence>
<keyword evidence="6 9" id="KW-0547">Nucleotide-binding</keyword>
<dbReference type="InterPro" id="IPR027417">
    <property type="entry name" value="P-loop_NTPase"/>
</dbReference>
<comment type="caution">
    <text evidence="12">The sequence shown here is derived from an EMBL/GenBank/DDBJ whole genome shotgun (WGS) entry which is preliminary data.</text>
</comment>
<evidence type="ECO:0000256" key="7">
    <source>
        <dbReference type="ARBA" id="ARBA00022777"/>
    </source>
</evidence>
<accession>A0A9Q4EN71</accession>
<sequence>MTNRDIVWHEASITKEEYQKKNKHKSSILWLTGLSGSGKSTIANAAARELFEQGYQVIVLDGDNIRHGLNKDLGFSDEDRKENIRRIGEVAKLFVQQGTIVITAFISPFREDRDQVRQLVEAGEFNEVYIKCDLDICEQRDPKGLYKKARNGEIPFFTGIDSPYEEPEAPELVLDSGQYDREECKNQLIEFVKQQLS</sequence>
<evidence type="ECO:0000256" key="9">
    <source>
        <dbReference type="HAMAP-Rule" id="MF_00065"/>
    </source>
</evidence>
<name>A0A9Q4EN71_9BACI</name>
<dbReference type="PANTHER" id="PTHR11055">
    <property type="entry name" value="BIFUNCTIONAL 3'-PHOSPHOADENOSINE 5'-PHOSPHOSULFATE SYNTHASE"/>
    <property type="match status" value="1"/>
</dbReference>
<keyword evidence="9" id="KW-0597">Phosphoprotein</keyword>
<dbReference type="EMBL" id="PGUV01000016">
    <property type="protein sequence ID" value="PLS04418.1"/>
    <property type="molecule type" value="Genomic_DNA"/>
</dbReference>
<dbReference type="PANTHER" id="PTHR11055:SF1">
    <property type="entry name" value="PAPS SYNTHETASE, ISOFORM D"/>
    <property type="match status" value="1"/>
</dbReference>
<dbReference type="Proteomes" id="UP000234803">
    <property type="component" value="Unassembled WGS sequence"/>
</dbReference>
<proteinExistence type="inferred from homology"/>
<evidence type="ECO:0000313" key="12">
    <source>
        <dbReference type="EMBL" id="MCY9185928.1"/>
    </source>
</evidence>
<dbReference type="RefSeq" id="WP_095713808.1">
    <property type="nucleotide sequence ID" value="NZ_CP029364.1"/>
</dbReference>
<dbReference type="GO" id="GO:0000103">
    <property type="term" value="P:sulfate assimilation"/>
    <property type="evidence" value="ECO:0007669"/>
    <property type="project" value="UniProtKB-UniRule"/>
</dbReference>
<dbReference type="AlphaFoldDB" id="A0A9Q4EN71"/>
<comment type="similarity">
    <text evidence="4 9 10">Belongs to the APS kinase family.</text>
</comment>
<dbReference type="FunFam" id="3.40.50.300:FF:000212">
    <property type="entry name" value="Adenylyl-sulfate kinase"/>
    <property type="match status" value="1"/>
</dbReference>
<dbReference type="GO" id="GO:0005524">
    <property type="term" value="F:ATP binding"/>
    <property type="evidence" value="ECO:0007669"/>
    <property type="project" value="UniProtKB-UniRule"/>
</dbReference>
<feature type="active site" description="Phosphoserine intermediate" evidence="9">
    <location>
        <position position="107"/>
    </location>
</feature>